<dbReference type="Proteomes" id="UP001152795">
    <property type="component" value="Unassembled WGS sequence"/>
</dbReference>
<keyword evidence="2" id="KW-1185">Reference proteome</keyword>
<dbReference type="AlphaFoldDB" id="A0A6S7IWV2"/>
<evidence type="ECO:0000313" key="2">
    <source>
        <dbReference type="Proteomes" id="UP001152795"/>
    </source>
</evidence>
<dbReference type="EMBL" id="CACRXK020006634">
    <property type="protein sequence ID" value="CAB4009961.1"/>
    <property type="molecule type" value="Genomic_DNA"/>
</dbReference>
<proteinExistence type="predicted"/>
<organism evidence="1 2">
    <name type="scientific">Paramuricea clavata</name>
    <name type="common">Red gorgonian</name>
    <name type="synonym">Violescent sea-whip</name>
    <dbReference type="NCBI Taxonomy" id="317549"/>
    <lineage>
        <taxon>Eukaryota</taxon>
        <taxon>Metazoa</taxon>
        <taxon>Cnidaria</taxon>
        <taxon>Anthozoa</taxon>
        <taxon>Octocorallia</taxon>
        <taxon>Malacalcyonacea</taxon>
        <taxon>Plexauridae</taxon>
        <taxon>Paramuricea</taxon>
    </lineage>
</organism>
<protein>
    <submittedName>
        <fullName evidence="1">Uncharacterized protein</fullName>
    </submittedName>
</protein>
<reference evidence="1" key="1">
    <citation type="submission" date="2020-04" db="EMBL/GenBank/DDBJ databases">
        <authorList>
            <person name="Alioto T."/>
            <person name="Alioto T."/>
            <person name="Gomez Garrido J."/>
        </authorList>
    </citation>
    <scope>NUCLEOTIDE SEQUENCE</scope>
    <source>
        <strain evidence="1">A484AB</strain>
    </source>
</reference>
<comment type="caution">
    <text evidence="1">The sequence shown here is derived from an EMBL/GenBank/DDBJ whole genome shotgun (WGS) entry which is preliminary data.</text>
</comment>
<sequence>MLVQVHGRDFPLLWEQDPNNPEPIILAPTAPVRHDNVRETDSDDENYNPHDLVQIHGRDFPLLWEQDPNISEPIILAPAAPVPHDNVRETDSDDENYNPHDLVQIHGRDFPLLWEQDPNISEPIILAPAAPVPHDNVRETDSDDENYNPHDLVQIQSPKNPKPQPPTAPVSNVNSGRFQEDAQMVNQQSVQGDTNHIAMVYSPVTALHDQLPLQESEAQPQVVGVNPDLGMELGGVIVLDDVNVQDVVLVTTVQTTPAIMEEV</sequence>
<evidence type="ECO:0000313" key="1">
    <source>
        <dbReference type="EMBL" id="CAB4009961.1"/>
    </source>
</evidence>
<gene>
    <name evidence="1" type="ORF">PACLA_8A024609</name>
</gene>
<name>A0A6S7IWV2_PARCT</name>
<accession>A0A6S7IWV2</accession>